<dbReference type="AlphaFoldDB" id="X1G1R1"/>
<protein>
    <submittedName>
        <fullName evidence="1">Uncharacterized protein</fullName>
    </submittedName>
</protein>
<reference evidence="1" key="1">
    <citation type="journal article" date="2014" name="Front. Microbiol.">
        <title>High frequency of phylogenetically diverse reductive dehalogenase-homologous genes in deep subseafloor sedimentary metagenomes.</title>
        <authorList>
            <person name="Kawai M."/>
            <person name="Futagami T."/>
            <person name="Toyoda A."/>
            <person name="Takaki Y."/>
            <person name="Nishi S."/>
            <person name="Hori S."/>
            <person name="Arai W."/>
            <person name="Tsubouchi T."/>
            <person name="Morono Y."/>
            <person name="Uchiyama I."/>
            <person name="Ito T."/>
            <person name="Fujiyama A."/>
            <person name="Inagaki F."/>
            <person name="Takami H."/>
        </authorList>
    </citation>
    <scope>NUCLEOTIDE SEQUENCE</scope>
    <source>
        <strain evidence="1">Expedition CK06-06</strain>
    </source>
</reference>
<feature type="non-terminal residue" evidence="1">
    <location>
        <position position="72"/>
    </location>
</feature>
<dbReference type="EMBL" id="BARU01014674">
    <property type="protein sequence ID" value="GAH35499.1"/>
    <property type="molecule type" value="Genomic_DNA"/>
</dbReference>
<sequence>MWLRIDIDASQDIRFKFSQDGITFHPYLLRGEGGPGTELIINGYDIPNCYVGLYAKNTFLAGYRNIAAPFEF</sequence>
<gene>
    <name evidence="1" type="ORF">S03H2_25753</name>
</gene>
<accession>X1G1R1</accession>
<proteinExistence type="predicted"/>
<name>X1G1R1_9ZZZZ</name>
<comment type="caution">
    <text evidence="1">The sequence shown here is derived from an EMBL/GenBank/DDBJ whole genome shotgun (WGS) entry which is preliminary data.</text>
</comment>
<organism evidence="1">
    <name type="scientific">marine sediment metagenome</name>
    <dbReference type="NCBI Taxonomy" id="412755"/>
    <lineage>
        <taxon>unclassified sequences</taxon>
        <taxon>metagenomes</taxon>
        <taxon>ecological metagenomes</taxon>
    </lineage>
</organism>
<evidence type="ECO:0000313" key="1">
    <source>
        <dbReference type="EMBL" id="GAH35499.1"/>
    </source>
</evidence>